<accession>A0A0C5V6G5</accession>
<keyword evidence="2" id="KW-1185">Reference proteome</keyword>
<dbReference type="EMBL" id="CP007142">
    <property type="protein sequence ID" value="AJQ95050.1"/>
    <property type="molecule type" value="Genomic_DNA"/>
</dbReference>
<organism evidence="1 2">
    <name type="scientific">Gynuella sunshinyii YC6258</name>
    <dbReference type="NCBI Taxonomy" id="1445510"/>
    <lineage>
        <taxon>Bacteria</taxon>
        <taxon>Pseudomonadati</taxon>
        <taxon>Pseudomonadota</taxon>
        <taxon>Gammaproteobacteria</taxon>
        <taxon>Oceanospirillales</taxon>
        <taxon>Saccharospirillaceae</taxon>
        <taxon>Gynuella</taxon>
    </lineage>
</organism>
<dbReference type="KEGG" id="gsn:YC6258_03011"/>
<reference evidence="1 2" key="1">
    <citation type="submission" date="2014-01" db="EMBL/GenBank/DDBJ databases">
        <title>Full genme sequencing of cellulolytic bacterium Gynuella sunshinyii YC6258T gen. nov., sp. nov.</title>
        <authorList>
            <person name="Khan H."/>
            <person name="Chung E.J."/>
            <person name="Chung Y.R."/>
        </authorList>
    </citation>
    <scope>NUCLEOTIDE SEQUENCE [LARGE SCALE GENOMIC DNA]</scope>
    <source>
        <strain evidence="1 2">YC6258</strain>
    </source>
</reference>
<sequence>MICLHIIPKKICTLYETSDGQAPDRWWSIVAERLIATNDHRNKNAVGLVLMG</sequence>
<dbReference type="Proteomes" id="UP000032266">
    <property type="component" value="Chromosome"/>
</dbReference>
<proteinExistence type="predicted"/>
<evidence type="ECO:0000313" key="2">
    <source>
        <dbReference type="Proteomes" id="UP000032266"/>
    </source>
</evidence>
<dbReference type="AlphaFoldDB" id="A0A0C5V6G5"/>
<dbReference type="HOGENOM" id="CLU_3080413_0_0_6"/>
<gene>
    <name evidence="1" type="ORF">YC6258_03011</name>
</gene>
<evidence type="ECO:0000313" key="1">
    <source>
        <dbReference type="EMBL" id="AJQ95050.1"/>
    </source>
</evidence>
<protein>
    <submittedName>
        <fullName evidence="1">Uncharacterized protein</fullName>
    </submittedName>
</protein>
<name>A0A0C5V6G5_9GAMM</name>